<keyword evidence="2" id="KW-1185">Reference proteome</keyword>
<sequence length="226" mass="24689">MSVPVVRVASVGPSMRPSIFACTSMLTLSQNICVHCGHGIHAHADYISMVVHHYLPTQCVTYVQKAPLTQRCTCEIWLCDHIPITNLYHSVEPSTVLDQYPPDDSSASYSPAAISISNNTINGPYMPGFTVPVFYPRHQQAFSPSSDMESVPFALASISSPSSSMSSATYSSHEYFVRHPDQFMNNSAHQPHRDVVHEGIEYQGYSNASYGVTPESGADTWSGPSA</sequence>
<protein>
    <submittedName>
        <fullName evidence="1">Uncharacterized protein</fullName>
    </submittedName>
</protein>
<gene>
    <name evidence="1" type="ORF">EDD18DRAFT_1099800</name>
</gene>
<dbReference type="AlphaFoldDB" id="A0AA39UTM0"/>
<organism evidence="1 2">
    <name type="scientific">Armillaria luteobubalina</name>
    <dbReference type="NCBI Taxonomy" id="153913"/>
    <lineage>
        <taxon>Eukaryota</taxon>
        <taxon>Fungi</taxon>
        <taxon>Dikarya</taxon>
        <taxon>Basidiomycota</taxon>
        <taxon>Agaricomycotina</taxon>
        <taxon>Agaricomycetes</taxon>
        <taxon>Agaricomycetidae</taxon>
        <taxon>Agaricales</taxon>
        <taxon>Marasmiineae</taxon>
        <taxon>Physalacriaceae</taxon>
        <taxon>Armillaria</taxon>
    </lineage>
</organism>
<proteinExistence type="predicted"/>
<evidence type="ECO:0000313" key="2">
    <source>
        <dbReference type="Proteomes" id="UP001175228"/>
    </source>
</evidence>
<name>A0AA39UTM0_9AGAR</name>
<dbReference type="Proteomes" id="UP001175228">
    <property type="component" value="Unassembled WGS sequence"/>
</dbReference>
<accession>A0AA39UTM0</accession>
<evidence type="ECO:0000313" key="1">
    <source>
        <dbReference type="EMBL" id="KAK0502767.1"/>
    </source>
</evidence>
<reference evidence="1" key="1">
    <citation type="submission" date="2023-06" db="EMBL/GenBank/DDBJ databases">
        <authorList>
            <consortium name="Lawrence Berkeley National Laboratory"/>
            <person name="Ahrendt S."/>
            <person name="Sahu N."/>
            <person name="Indic B."/>
            <person name="Wong-Bajracharya J."/>
            <person name="Merenyi Z."/>
            <person name="Ke H.-M."/>
            <person name="Monk M."/>
            <person name="Kocsube S."/>
            <person name="Drula E."/>
            <person name="Lipzen A."/>
            <person name="Balint B."/>
            <person name="Henrissat B."/>
            <person name="Andreopoulos B."/>
            <person name="Martin F.M."/>
            <person name="Harder C.B."/>
            <person name="Rigling D."/>
            <person name="Ford K.L."/>
            <person name="Foster G.D."/>
            <person name="Pangilinan J."/>
            <person name="Papanicolaou A."/>
            <person name="Barry K."/>
            <person name="LaButti K."/>
            <person name="Viragh M."/>
            <person name="Koriabine M."/>
            <person name="Yan M."/>
            <person name="Riley R."/>
            <person name="Champramary S."/>
            <person name="Plett K.L."/>
            <person name="Tsai I.J."/>
            <person name="Slot J."/>
            <person name="Sipos G."/>
            <person name="Plett J."/>
            <person name="Nagy L.G."/>
            <person name="Grigoriev I.V."/>
        </authorList>
    </citation>
    <scope>NUCLEOTIDE SEQUENCE</scope>
    <source>
        <strain evidence="1">HWK02</strain>
    </source>
</reference>
<dbReference type="EMBL" id="JAUEPU010000004">
    <property type="protein sequence ID" value="KAK0502767.1"/>
    <property type="molecule type" value="Genomic_DNA"/>
</dbReference>
<comment type="caution">
    <text evidence="1">The sequence shown here is derived from an EMBL/GenBank/DDBJ whole genome shotgun (WGS) entry which is preliminary data.</text>
</comment>